<accession>A0ABS5JV07</accession>
<dbReference type="RefSeq" id="WP_212215972.1">
    <property type="nucleotide sequence ID" value="NZ_JAGUCO010000006.1"/>
</dbReference>
<reference evidence="1 2" key="1">
    <citation type="journal article" date="2015" name="Int. J. Syst. Evol. Microbiol.">
        <title>Carboxylicivirga linearis sp. nov., isolated from a sea cucumber culture pond.</title>
        <authorList>
            <person name="Wang F.Q."/>
            <person name="Zhou Y.X."/>
            <person name="Lin X.Z."/>
            <person name="Chen G.J."/>
            <person name="Du Z.J."/>
        </authorList>
    </citation>
    <scope>NUCLEOTIDE SEQUENCE [LARGE SCALE GENOMIC DNA]</scope>
    <source>
        <strain evidence="1 2">FB218</strain>
    </source>
</reference>
<evidence type="ECO:0000313" key="2">
    <source>
        <dbReference type="Proteomes" id="UP000708576"/>
    </source>
</evidence>
<sequence>MKTFKVEIPEDQADFMLKLFEQLDIAYHEDFEPEERTYIAQDYMIEKGLIPKPKDSTMGTEETSSDLDKLKELRNAINRLQDTRSSVIGDNMIKFRLPSSKANVPKTLFNSLNDLKEYLQNYLRIDIDHISFSPVKGEKVQEDDIFEVIVHVKDANSGTTTITAGYSDKAL</sequence>
<gene>
    <name evidence="1" type="ORF">KEM10_10605</name>
</gene>
<dbReference type="Proteomes" id="UP000708576">
    <property type="component" value="Unassembled WGS sequence"/>
</dbReference>
<protein>
    <submittedName>
        <fullName evidence="1">Uncharacterized protein</fullName>
    </submittedName>
</protein>
<comment type="caution">
    <text evidence="1">The sequence shown here is derived from an EMBL/GenBank/DDBJ whole genome shotgun (WGS) entry which is preliminary data.</text>
</comment>
<dbReference type="EMBL" id="JAGUCO010000006">
    <property type="protein sequence ID" value="MBS2098730.1"/>
    <property type="molecule type" value="Genomic_DNA"/>
</dbReference>
<name>A0ABS5JV07_9BACT</name>
<organism evidence="1 2">
    <name type="scientific">Carboxylicivirga linearis</name>
    <dbReference type="NCBI Taxonomy" id="1628157"/>
    <lineage>
        <taxon>Bacteria</taxon>
        <taxon>Pseudomonadati</taxon>
        <taxon>Bacteroidota</taxon>
        <taxon>Bacteroidia</taxon>
        <taxon>Marinilabiliales</taxon>
        <taxon>Marinilabiliaceae</taxon>
        <taxon>Carboxylicivirga</taxon>
    </lineage>
</organism>
<evidence type="ECO:0000313" key="1">
    <source>
        <dbReference type="EMBL" id="MBS2098730.1"/>
    </source>
</evidence>
<proteinExistence type="predicted"/>
<keyword evidence="2" id="KW-1185">Reference proteome</keyword>